<feature type="transmembrane region" description="Helical" evidence="1">
    <location>
        <begin position="79"/>
        <end position="99"/>
    </location>
</feature>
<keyword evidence="1" id="KW-1133">Transmembrane helix</keyword>
<gene>
    <name evidence="2" type="ORF">B4O97_15135</name>
</gene>
<dbReference type="OrthoDB" id="370777at2"/>
<evidence type="ECO:0000313" key="3">
    <source>
        <dbReference type="Proteomes" id="UP000192343"/>
    </source>
</evidence>
<keyword evidence="1" id="KW-0472">Membrane</keyword>
<reference evidence="2 3" key="1">
    <citation type="submission" date="2017-03" db="EMBL/GenBank/DDBJ databases">
        <title>Draft Genome sequence of Marispirochaeta sp. strain JC444.</title>
        <authorList>
            <person name="Shivani Y."/>
            <person name="Subhash Y."/>
            <person name="Sasikala C."/>
            <person name="Ramana C."/>
        </authorList>
    </citation>
    <scope>NUCLEOTIDE SEQUENCE [LARGE SCALE GENOMIC DNA]</scope>
    <source>
        <strain evidence="2 3">JC444</strain>
    </source>
</reference>
<dbReference type="STRING" id="1963862.B4O97_15135"/>
<evidence type="ECO:0000313" key="2">
    <source>
        <dbReference type="EMBL" id="ORC32981.1"/>
    </source>
</evidence>
<sequence length="133" mass="14982">MANREKSVDGIFFLQLAVSLFLIVSGLLGLMDYTSTGSKVFRALGIGNDVVAIIITVLELVSGTILLVGLFLLIRNRTLFFAVLFVFVLWALRVVLYYFLNDFLQPDALVWLHNMAPDLIVLSSLWVILRRYA</sequence>
<evidence type="ECO:0000256" key="1">
    <source>
        <dbReference type="SAM" id="Phobius"/>
    </source>
</evidence>
<dbReference type="EMBL" id="MWQY01000018">
    <property type="protein sequence ID" value="ORC32981.1"/>
    <property type="molecule type" value="Genomic_DNA"/>
</dbReference>
<feature type="transmembrane region" description="Helical" evidence="1">
    <location>
        <begin position="111"/>
        <end position="129"/>
    </location>
</feature>
<keyword evidence="1" id="KW-0812">Transmembrane</keyword>
<name>A0A1Y1RV16_9SPIO</name>
<dbReference type="RefSeq" id="WP_083052094.1">
    <property type="nucleotide sequence ID" value="NZ_CAXXQO010000003.1"/>
</dbReference>
<proteinExistence type="predicted"/>
<organism evidence="2 3">
    <name type="scientific">Marispirochaeta aestuarii</name>
    <dbReference type="NCBI Taxonomy" id="1963862"/>
    <lineage>
        <taxon>Bacteria</taxon>
        <taxon>Pseudomonadati</taxon>
        <taxon>Spirochaetota</taxon>
        <taxon>Spirochaetia</taxon>
        <taxon>Spirochaetales</taxon>
        <taxon>Spirochaetaceae</taxon>
        <taxon>Marispirochaeta</taxon>
    </lineage>
</organism>
<feature type="transmembrane region" description="Helical" evidence="1">
    <location>
        <begin position="12"/>
        <end position="30"/>
    </location>
</feature>
<comment type="caution">
    <text evidence="2">The sequence shown here is derived from an EMBL/GenBank/DDBJ whole genome shotgun (WGS) entry which is preliminary data.</text>
</comment>
<dbReference type="Proteomes" id="UP000192343">
    <property type="component" value="Unassembled WGS sequence"/>
</dbReference>
<protein>
    <recommendedName>
        <fullName evidence="4">DoxX family protein</fullName>
    </recommendedName>
</protein>
<feature type="transmembrane region" description="Helical" evidence="1">
    <location>
        <begin position="50"/>
        <end position="72"/>
    </location>
</feature>
<evidence type="ECO:0008006" key="4">
    <source>
        <dbReference type="Google" id="ProtNLM"/>
    </source>
</evidence>
<accession>A0A1Y1RV16</accession>
<dbReference type="AlphaFoldDB" id="A0A1Y1RV16"/>
<keyword evidence="3" id="KW-1185">Reference proteome</keyword>